<keyword evidence="2" id="KW-0378">Hydrolase</keyword>
<dbReference type="EMBL" id="CP019154">
    <property type="protein sequence ID" value="AUG47471.1"/>
    <property type="molecule type" value="Genomic_DNA"/>
</dbReference>
<dbReference type="InterPro" id="IPR007404">
    <property type="entry name" value="YdjM-like"/>
</dbReference>
<protein>
    <submittedName>
        <fullName evidence="2">Metal-dependent hydrolase</fullName>
    </submittedName>
</protein>
<keyword evidence="1" id="KW-0472">Membrane</keyword>
<sequence length="173" mass="19088">MVLPSEHFIIALLPVAGYALLRDRHLPSLQLVAVTFFGSQFPDLIDKPLAYELHLIPSGRVFMHSLPFAIPLSIAVVAYAARTNRTRLGAAFAFAHLSHLVADNQRILPPDPYVSSDLLWPLQPPVMRPAVPQWVGEGAVNLHLWTGFSVLVLALAAYILVVDLQTQLDSRLL</sequence>
<feature type="transmembrane region" description="Helical" evidence="1">
    <location>
        <begin position="61"/>
        <end position="81"/>
    </location>
</feature>
<feature type="transmembrane region" description="Helical" evidence="1">
    <location>
        <begin position="142"/>
        <end position="161"/>
    </location>
</feature>
<evidence type="ECO:0000313" key="2">
    <source>
        <dbReference type="EMBL" id="AUG47471.1"/>
    </source>
</evidence>
<evidence type="ECO:0000256" key="1">
    <source>
        <dbReference type="SAM" id="Phobius"/>
    </source>
</evidence>
<dbReference type="KEGG" id="hta:BVU17_08055"/>
<evidence type="ECO:0000313" key="3">
    <source>
        <dbReference type="Proteomes" id="UP000242917"/>
    </source>
</evidence>
<keyword evidence="1" id="KW-1133">Transmembrane helix</keyword>
<proteinExistence type="predicted"/>
<keyword evidence="1" id="KW-0812">Transmembrane</keyword>
<dbReference type="OrthoDB" id="200338at2157"/>
<dbReference type="AlphaFoldDB" id="A0A2H4ZYA8"/>
<accession>A0A2H4ZYA8</accession>
<reference evidence="2 3" key="1">
    <citation type="submission" date="2017-01" db="EMBL/GenBank/DDBJ databases">
        <title>A Red Light-Sensitive Sensory Rhodopsin I From Haloarcula taiwanensis, A New Haloarchaeon Isolated From Taiwan.</title>
        <authorList>
            <person name="Yang C.-S."/>
            <person name="Han Y.-A."/>
            <person name="Chen P.-C."/>
            <person name="Ng W.V."/>
            <person name="Chen T.-W."/>
        </authorList>
    </citation>
    <scope>NUCLEOTIDE SEQUENCE [LARGE SCALE GENOMIC DNA]</scope>
    <source>
        <strain evidence="2 3">Taiwanensis</strain>
    </source>
</reference>
<organism evidence="2 3">
    <name type="scientific">Haloarcula taiwanensis</name>
    <dbReference type="NCBI Taxonomy" id="1932004"/>
    <lineage>
        <taxon>Archaea</taxon>
        <taxon>Methanobacteriati</taxon>
        <taxon>Methanobacteriota</taxon>
        <taxon>Stenosarchaea group</taxon>
        <taxon>Halobacteria</taxon>
        <taxon>Halobacteriales</taxon>
        <taxon>Haloarculaceae</taxon>
        <taxon>Haloarcula</taxon>
    </lineage>
</organism>
<keyword evidence="3" id="KW-1185">Reference proteome</keyword>
<dbReference type="Proteomes" id="UP000242917">
    <property type="component" value="Chromosome I"/>
</dbReference>
<name>A0A2H4ZYA8_9EURY</name>
<gene>
    <name evidence="2" type="ORF">BVU17_08055</name>
</gene>
<dbReference type="GO" id="GO:0016787">
    <property type="term" value="F:hydrolase activity"/>
    <property type="evidence" value="ECO:0007669"/>
    <property type="project" value="UniProtKB-KW"/>
</dbReference>
<dbReference type="Pfam" id="PF04307">
    <property type="entry name" value="YdjM"/>
    <property type="match status" value="1"/>
</dbReference>